<evidence type="ECO:0000313" key="4">
    <source>
        <dbReference type="Proteomes" id="UP000180252"/>
    </source>
</evidence>
<dbReference type="Proteomes" id="UP000198319">
    <property type="component" value="Unassembled WGS sequence"/>
</dbReference>
<dbReference type="EMBL" id="MUHG01000023">
    <property type="protein sequence ID" value="OXB18294.1"/>
    <property type="molecule type" value="Genomic_DNA"/>
</dbReference>
<dbReference type="STRING" id="1278819.BHE19_07320"/>
<evidence type="ECO:0000313" key="5">
    <source>
        <dbReference type="Proteomes" id="UP000198319"/>
    </source>
</evidence>
<gene>
    <name evidence="3" type="ORF">B0A71_15345</name>
    <name evidence="2" type="ORF">BHE19_07320</name>
</gene>
<sequence>MSLRLLFLTLVLSFNYSVFSQTSEPHNINQKPDNKTVPSQTDYIKILWVNKQGVLQLNEECIKTLTDPQRAALGFVTTGVDHDCYWDSDKKADESNLKCKFLWALNLGYQCSETHLGFLKQWFKEDTEVLGRLQYCSKNETTPKNKEFFLWLKMATTDNNIKIIYSAVGIDNDTNSNWKWTEASSYSYTNTGIKQISRKNLDGGFF</sequence>
<dbReference type="AlphaFoldDB" id="A0A1S1J911"/>
<feature type="signal peptide" evidence="1">
    <location>
        <begin position="1"/>
        <end position="20"/>
    </location>
</feature>
<accession>A0A1S1J911</accession>
<dbReference type="RefSeq" id="WP_070906920.1">
    <property type="nucleotide sequence ID" value="NZ_MIKE01000022.1"/>
</dbReference>
<name>A0A1S1J911_9FLAO</name>
<organism evidence="2 4">
    <name type="scientific">Flavobacterium tructae</name>
    <dbReference type="NCBI Taxonomy" id="1114873"/>
    <lineage>
        <taxon>Bacteria</taxon>
        <taxon>Pseudomonadati</taxon>
        <taxon>Bacteroidota</taxon>
        <taxon>Flavobacteriia</taxon>
        <taxon>Flavobacteriales</taxon>
        <taxon>Flavobacteriaceae</taxon>
        <taxon>Flavobacterium</taxon>
    </lineage>
</organism>
<dbReference type="OrthoDB" id="770076at2"/>
<evidence type="ECO:0000256" key="1">
    <source>
        <dbReference type="SAM" id="SignalP"/>
    </source>
</evidence>
<dbReference type="Proteomes" id="UP000180252">
    <property type="component" value="Unassembled WGS sequence"/>
</dbReference>
<proteinExistence type="predicted"/>
<comment type="caution">
    <text evidence="2">The sequence shown here is derived from an EMBL/GenBank/DDBJ whole genome shotgun (WGS) entry which is preliminary data.</text>
</comment>
<feature type="chain" id="PRO_5010372832" evidence="1">
    <location>
        <begin position="21"/>
        <end position="206"/>
    </location>
</feature>
<keyword evidence="5" id="KW-1185">Reference proteome</keyword>
<keyword evidence="1" id="KW-0732">Signal</keyword>
<protein>
    <submittedName>
        <fullName evidence="2">Uncharacterized protein</fullName>
    </submittedName>
</protein>
<reference evidence="3 5" key="3">
    <citation type="submission" date="2016-11" db="EMBL/GenBank/DDBJ databases">
        <title>Whole genomes of Flavobacteriaceae.</title>
        <authorList>
            <person name="Stine C."/>
            <person name="Li C."/>
            <person name="Tadesse D."/>
        </authorList>
    </citation>
    <scope>NUCLEOTIDE SEQUENCE [LARGE SCALE GENOMIC DNA]</scope>
    <source>
        <strain evidence="3 5">ATCC BAA-2541</strain>
    </source>
</reference>
<evidence type="ECO:0000313" key="3">
    <source>
        <dbReference type="EMBL" id="OXB18294.1"/>
    </source>
</evidence>
<reference evidence="4" key="2">
    <citation type="submission" date="2016-09" db="EMBL/GenBank/DDBJ databases">
        <authorList>
            <person name="Chen S."/>
            <person name="Walker E."/>
        </authorList>
    </citation>
    <scope>NUCLEOTIDE SEQUENCE [LARGE SCALE GENOMIC DNA]</scope>
    <source>
        <strain evidence="4">MSU</strain>
    </source>
</reference>
<evidence type="ECO:0000313" key="2">
    <source>
        <dbReference type="EMBL" id="OHT45636.1"/>
    </source>
</evidence>
<reference evidence="2" key="1">
    <citation type="submission" date="2016-09" db="EMBL/GenBank/DDBJ databases">
        <authorList>
            <person name="Capua I."/>
            <person name="De Benedictis P."/>
            <person name="Joannis T."/>
            <person name="Lombin L.H."/>
            <person name="Cattoli G."/>
        </authorList>
    </citation>
    <scope>NUCLEOTIDE SEQUENCE [LARGE SCALE GENOMIC DNA]</scope>
    <source>
        <strain evidence="2">MSU</strain>
    </source>
</reference>
<dbReference type="EMBL" id="MIKE01000022">
    <property type="protein sequence ID" value="OHT45636.1"/>
    <property type="molecule type" value="Genomic_DNA"/>
</dbReference>